<dbReference type="EMBL" id="AAAFYZ010000012">
    <property type="protein sequence ID" value="EAB8475870.1"/>
    <property type="molecule type" value="Genomic_DNA"/>
</dbReference>
<dbReference type="Gene3D" id="2.60.40.1090">
    <property type="entry name" value="Fimbrial-type adhesion domain"/>
    <property type="match status" value="1"/>
</dbReference>
<organism evidence="7">
    <name type="scientific">Salmonella enterica subsp. enterica serovar Java</name>
    <dbReference type="NCBI Taxonomy" id="224729"/>
    <lineage>
        <taxon>Bacteria</taxon>
        <taxon>Pseudomonadati</taxon>
        <taxon>Pseudomonadota</taxon>
        <taxon>Gammaproteobacteria</taxon>
        <taxon>Enterobacterales</taxon>
        <taxon>Enterobacteriaceae</taxon>
        <taxon>Salmonella</taxon>
    </lineage>
</organism>
<dbReference type="InterPro" id="IPR000259">
    <property type="entry name" value="Adhesion_dom_fimbrial"/>
</dbReference>
<dbReference type="PANTHER" id="PTHR33420:SF3">
    <property type="entry name" value="FIMBRIAL SUBUNIT ELFA"/>
    <property type="match status" value="1"/>
</dbReference>
<reference evidence="7" key="1">
    <citation type="submission" date="2018-08" db="EMBL/GenBank/DDBJ databases">
        <authorList>
            <person name="Ashton P.M."/>
            <person name="Dallman T."/>
            <person name="Nair S."/>
            <person name="De Pinna E."/>
            <person name="Peters T."/>
            <person name="Grant K."/>
        </authorList>
    </citation>
    <scope>NUCLEOTIDE SEQUENCE [LARGE SCALE GENOMIC DNA]</scope>
    <source>
        <strain evidence="7">43913</strain>
    </source>
</reference>
<dbReference type="GO" id="GO:0043709">
    <property type="term" value="P:cell adhesion involved in single-species biofilm formation"/>
    <property type="evidence" value="ECO:0007669"/>
    <property type="project" value="TreeGrafter"/>
</dbReference>
<dbReference type="GO" id="GO:0009289">
    <property type="term" value="C:pilus"/>
    <property type="evidence" value="ECO:0007669"/>
    <property type="project" value="UniProtKB-SubCell"/>
</dbReference>
<evidence type="ECO:0000259" key="6">
    <source>
        <dbReference type="Pfam" id="PF00419"/>
    </source>
</evidence>
<dbReference type="InterPro" id="IPR036937">
    <property type="entry name" value="Adhesion_dom_fimbrial_sf"/>
</dbReference>
<dbReference type="Proteomes" id="UP000839644">
    <property type="component" value="Unassembled WGS sequence"/>
</dbReference>
<keyword evidence="3 5" id="KW-0732">Signal</keyword>
<dbReference type="PANTHER" id="PTHR33420">
    <property type="entry name" value="FIMBRIAL SUBUNIT ELFA-RELATED"/>
    <property type="match status" value="1"/>
</dbReference>
<proteinExistence type="inferred from homology"/>
<name>A0A3Y9BVW0_SALEB</name>
<feature type="domain" description="Fimbrial-type adhesion" evidence="6">
    <location>
        <begin position="167"/>
        <end position="314"/>
    </location>
</feature>
<dbReference type="Pfam" id="PF00419">
    <property type="entry name" value="Fimbrial"/>
    <property type="match status" value="1"/>
</dbReference>
<comment type="subcellular location">
    <subcellularLocation>
        <location evidence="1">Fimbrium</location>
    </subcellularLocation>
</comment>
<gene>
    <name evidence="7" type="ORF">AU894_06440</name>
</gene>
<evidence type="ECO:0000256" key="4">
    <source>
        <dbReference type="ARBA" id="ARBA00023263"/>
    </source>
</evidence>
<evidence type="ECO:0000256" key="1">
    <source>
        <dbReference type="ARBA" id="ARBA00004561"/>
    </source>
</evidence>
<evidence type="ECO:0000256" key="3">
    <source>
        <dbReference type="ARBA" id="ARBA00022729"/>
    </source>
</evidence>
<accession>A0A3Y9BVW0</accession>
<dbReference type="InterPro" id="IPR008966">
    <property type="entry name" value="Adhesion_dom_sf"/>
</dbReference>
<keyword evidence="4" id="KW-0281">Fimbrium</keyword>
<feature type="chain" id="PRO_5019503271" description="Fimbrial-type adhesion domain-containing protein" evidence="5">
    <location>
        <begin position="24"/>
        <end position="314"/>
    </location>
</feature>
<dbReference type="AlphaFoldDB" id="A0A3Y9BVW0"/>
<evidence type="ECO:0000256" key="2">
    <source>
        <dbReference type="ARBA" id="ARBA00006671"/>
    </source>
</evidence>
<evidence type="ECO:0000256" key="5">
    <source>
        <dbReference type="SAM" id="SignalP"/>
    </source>
</evidence>
<comment type="similarity">
    <text evidence="2">Belongs to the fimbrial protein family.</text>
</comment>
<comment type="caution">
    <text evidence="7">The sequence shown here is derived from an EMBL/GenBank/DDBJ whole genome shotgun (WGS) entry which is preliminary data.</text>
</comment>
<sequence>MSGICFRVSVMTGLLLITSQVFATDRRENVIVDLGDVSLPVAQDGNNNVYFAQTNKELPPVACISCGDNVRTTTTWKALMTYKEGSRDKDFLFDPGISGVLLRIQPDMTQAMPGSTGSLVTFGLVRADNLPANAGTFVLPGPVLERTVTEADGTGRVLNTTTTTFTVEGKVIVPTCQFTRSQAEITMPSSVSEQQLQSAGMGVPVKAVGAGETDLELQCATQTTGNFSLSFTAEKTASGGKLLSGNKSGAGFLVGVISQANNETPVIWNSTPVSVTSMAGAGAKIRLRAWYSWDGEEITPGGVTANGLVTLKYQ</sequence>
<dbReference type="InterPro" id="IPR050263">
    <property type="entry name" value="Bact_Fimbrial_Adh_Pro"/>
</dbReference>
<evidence type="ECO:0000313" key="7">
    <source>
        <dbReference type="EMBL" id="EAB8475870.1"/>
    </source>
</evidence>
<feature type="signal peptide" evidence="5">
    <location>
        <begin position="1"/>
        <end position="23"/>
    </location>
</feature>
<protein>
    <recommendedName>
        <fullName evidence="6">Fimbrial-type adhesion domain-containing protein</fullName>
    </recommendedName>
</protein>
<dbReference type="SUPFAM" id="SSF49401">
    <property type="entry name" value="Bacterial adhesins"/>
    <property type="match status" value="1"/>
</dbReference>